<dbReference type="AlphaFoldDB" id="A0ABD2Y9V9"/>
<dbReference type="Proteomes" id="UP001630127">
    <property type="component" value="Unassembled WGS sequence"/>
</dbReference>
<organism evidence="7 8">
    <name type="scientific">Cinchona calisaya</name>
    <dbReference type="NCBI Taxonomy" id="153742"/>
    <lineage>
        <taxon>Eukaryota</taxon>
        <taxon>Viridiplantae</taxon>
        <taxon>Streptophyta</taxon>
        <taxon>Embryophyta</taxon>
        <taxon>Tracheophyta</taxon>
        <taxon>Spermatophyta</taxon>
        <taxon>Magnoliopsida</taxon>
        <taxon>eudicotyledons</taxon>
        <taxon>Gunneridae</taxon>
        <taxon>Pentapetalae</taxon>
        <taxon>asterids</taxon>
        <taxon>lamiids</taxon>
        <taxon>Gentianales</taxon>
        <taxon>Rubiaceae</taxon>
        <taxon>Cinchonoideae</taxon>
        <taxon>Cinchoneae</taxon>
        <taxon>Cinchona</taxon>
    </lineage>
</organism>
<dbReference type="InterPro" id="IPR057993">
    <property type="entry name" value="HD-Zip_IV_C"/>
</dbReference>
<dbReference type="Pfam" id="PF01852">
    <property type="entry name" value="START"/>
    <property type="match status" value="1"/>
</dbReference>
<evidence type="ECO:0000313" key="8">
    <source>
        <dbReference type="Proteomes" id="UP001630127"/>
    </source>
</evidence>
<evidence type="ECO:0000313" key="7">
    <source>
        <dbReference type="EMBL" id="KAL3503456.1"/>
    </source>
</evidence>
<feature type="domain" description="START" evidence="6">
    <location>
        <begin position="24"/>
        <end position="296"/>
    </location>
</feature>
<keyword evidence="8" id="KW-1185">Reference proteome</keyword>
<protein>
    <recommendedName>
        <fullName evidence="6">START domain-containing protein</fullName>
    </recommendedName>
</protein>
<dbReference type="CDD" id="cd08875">
    <property type="entry name" value="START_ArGLABRA2_like"/>
    <property type="match status" value="1"/>
</dbReference>
<dbReference type="PROSITE" id="PS50848">
    <property type="entry name" value="START"/>
    <property type="match status" value="1"/>
</dbReference>
<sequence>MASNLGTNNISRASDLLMSVSVCSEVNKAKISNLATVASEELLQMALEKEPLWLIDKDKKTEVLNIVEYKRRFASLDATLEEVIRVITTQGTIDLPDLNENAEFHGVSNENLSRLRLQKDASLLETEASRAVGVVSADPLSLVNMFMEVDHWSSVFSNVVSKASILGFLLTGEKINPDGVLQVVTADFHVPSPLCRTQEICFARYFRQLDSNTWLVVDVSLDSIFPHLALRCQRKPSGCLIQALHERSSKVTWVENNAVNNGSVHNMFRHVFTSGLAFGANQWVATLEREFDRIAIMEKQFDQFPAPKSANGLQAGNKNLLKLAGRMVRSYNANMSSYSENPWRLLPIISAEDILVKTSFNLDDPGSPHGVSVTIATSVWLQIPQKDVFNFLCNTNNRKKWDVLSYGRGSREILHISCGRNPENVVSLLLAEPRPNKKIEMVYVQETFSDSTGLYVVYAPIEMAAMHHILEGKDSDIVSILPCGFAVLPANRSAMSEETENIGGGSILSIAFEVMDEGLSSSENLPPQSVITAYSIIRTTVDLIKAALLPIHD</sequence>
<proteinExistence type="predicted"/>
<keyword evidence="3" id="KW-0371">Homeobox</keyword>
<dbReference type="PANTHER" id="PTHR45654">
    <property type="entry name" value="HOMEOBOX-LEUCINE ZIPPER PROTEIN MERISTEM L1"/>
    <property type="match status" value="1"/>
</dbReference>
<name>A0ABD2Y9V9_9GENT</name>
<dbReference type="EMBL" id="JBJUIK010000015">
    <property type="protein sequence ID" value="KAL3503456.1"/>
    <property type="molecule type" value="Genomic_DNA"/>
</dbReference>
<dbReference type="Gene3D" id="3.30.530.20">
    <property type="match status" value="1"/>
</dbReference>
<evidence type="ECO:0000256" key="5">
    <source>
        <dbReference type="ARBA" id="ARBA00023242"/>
    </source>
</evidence>
<evidence type="ECO:0000256" key="1">
    <source>
        <dbReference type="ARBA" id="ARBA00023015"/>
    </source>
</evidence>
<dbReference type="GO" id="GO:0003677">
    <property type="term" value="F:DNA binding"/>
    <property type="evidence" value="ECO:0007669"/>
    <property type="project" value="UniProtKB-KW"/>
</dbReference>
<dbReference type="InterPro" id="IPR042160">
    <property type="entry name" value="HD-Zip_IV"/>
</dbReference>
<dbReference type="SMART" id="SM00234">
    <property type="entry name" value="START"/>
    <property type="match status" value="1"/>
</dbReference>
<keyword evidence="4" id="KW-0804">Transcription</keyword>
<dbReference type="SUPFAM" id="SSF55961">
    <property type="entry name" value="Bet v1-like"/>
    <property type="match status" value="2"/>
</dbReference>
<dbReference type="InterPro" id="IPR023393">
    <property type="entry name" value="START-like_dom_sf"/>
</dbReference>
<evidence type="ECO:0000256" key="2">
    <source>
        <dbReference type="ARBA" id="ARBA00023125"/>
    </source>
</evidence>
<dbReference type="Pfam" id="PF25797">
    <property type="entry name" value="PDF2_C"/>
    <property type="match status" value="1"/>
</dbReference>
<keyword evidence="1" id="KW-0805">Transcription regulation</keyword>
<evidence type="ECO:0000256" key="3">
    <source>
        <dbReference type="ARBA" id="ARBA00023155"/>
    </source>
</evidence>
<accession>A0ABD2Y9V9</accession>
<keyword evidence="2" id="KW-0238">DNA-binding</keyword>
<keyword evidence="5" id="KW-0539">Nucleus</keyword>
<evidence type="ECO:0000259" key="6">
    <source>
        <dbReference type="PROSITE" id="PS50848"/>
    </source>
</evidence>
<dbReference type="PANTHER" id="PTHR45654:SF15">
    <property type="entry name" value="HOMEOBOX-LEUCINE ZIPPER PROTEIN PROTODERMAL FACTOR 2-LIKE"/>
    <property type="match status" value="1"/>
</dbReference>
<evidence type="ECO:0000256" key="4">
    <source>
        <dbReference type="ARBA" id="ARBA00023163"/>
    </source>
</evidence>
<comment type="caution">
    <text evidence="7">The sequence shown here is derived from an EMBL/GenBank/DDBJ whole genome shotgun (WGS) entry which is preliminary data.</text>
</comment>
<reference evidence="7 8" key="1">
    <citation type="submission" date="2024-11" db="EMBL/GenBank/DDBJ databases">
        <title>A near-complete genome assembly of Cinchona calisaya.</title>
        <authorList>
            <person name="Lian D.C."/>
            <person name="Zhao X.W."/>
            <person name="Wei L."/>
        </authorList>
    </citation>
    <scope>NUCLEOTIDE SEQUENCE [LARGE SCALE GENOMIC DNA]</scope>
    <source>
        <tissue evidence="7">Nenye</tissue>
    </source>
</reference>
<gene>
    <name evidence="7" type="ORF">ACH5RR_037905</name>
</gene>
<dbReference type="InterPro" id="IPR002913">
    <property type="entry name" value="START_lipid-bd_dom"/>
</dbReference>